<organism evidence="1">
    <name type="scientific">Pan troglodytes</name>
    <name type="common">Chimpanzee</name>
    <dbReference type="NCBI Taxonomy" id="9598"/>
    <lineage>
        <taxon>Eukaryota</taxon>
        <taxon>Metazoa</taxon>
        <taxon>Chordata</taxon>
        <taxon>Craniata</taxon>
        <taxon>Vertebrata</taxon>
        <taxon>Euteleostomi</taxon>
        <taxon>Mammalia</taxon>
        <taxon>Eutheria</taxon>
        <taxon>Euarchontoglires</taxon>
        <taxon>Primates</taxon>
        <taxon>Haplorrhini</taxon>
        <taxon>Catarrhini</taxon>
        <taxon>Hominidae</taxon>
        <taxon>Pan</taxon>
    </lineage>
</organism>
<proteinExistence type="evidence at transcript level"/>
<sequence>MHGCCGSAGLNLGPWKPNVLFSSISHHCIFPLSKDGGGKACILCVCVLNSWARGLLVFCEVLFWFFKFMGRRLTVLSQLIGMAAQSEMTFQSLLNLTFSLKLPGL</sequence>
<dbReference type="AlphaFoldDB" id="G2HGI5"/>
<reference evidence="1" key="1">
    <citation type="journal article" date="2011" name="Funct. Integr. Genomics">
        <title>Major chimpanzee-specific structural changes in sperm development-associated genes.</title>
        <authorList>
            <person name="Kim R.N."/>
            <person name="Kim D.W."/>
            <person name="Choi S.H."/>
            <person name="Chae S.H."/>
            <person name="Nam S.H."/>
            <person name="Kim D.W."/>
            <person name="Kim A."/>
            <person name="Kang A."/>
            <person name="Park K.H."/>
            <person name="Lee Y.S."/>
            <person name="Hirai M."/>
            <person name="Suzuki Y."/>
            <person name="Sugano S."/>
            <person name="Hashimoto K."/>
            <person name="Kim D.S."/>
            <person name="Park H.S."/>
        </authorList>
    </citation>
    <scope>NUCLEOTIDE SEQUENCE</scope>
    <source>
        <tissue evidence="1">Testis</tissue>
    </source>
</reference>
<name>G2HGI5_PANTR</name>
<protein>
    <submittedName>
        <fullName evidence="1">Importin alpha-7 subunit</fullName>
    </submittedName>
</protein>
<evidence type="ECO:0000313" key="1">
    <source>
        <dbReference type="EMBL" id="BAK62843.1"/>
    </source>
</evidence>
<accession>G2HGI5</accession>
<dbReference type="EMBL" id="AK305849">
    <property type="protein sequence ID" value="BAK62843.1"/>
    <property type="molecule type" value="mRNA"/>
</dbReference>